<dbReference type="Pfam" id="PF23362">
    <property type="entry name" value="DHX37_C"/>
    <property type="match status" value="1"/>
</dbReference>
<feature type="domain" description="ATP-dependent RNA helicase DHX37-like C-terminal" evidence="1">
    <location>
        <begin position="39"/>
        <end position="62"/>
    </location>
</feature>
<dbReference type="AlphaFoldDB" id="A0AAV8YHU5"/>
<gene>
    <name evidence="2" type="ORF">NQ318_009955</name>
</gene>
<dbReference type="InterPro" id="IPR056371">
    <property type="entry name" value="DHX37-like_C"/>
</dbReference>
<comment type="caution">
    <text evidence="2">The sequence shown here is derived from an EMBL/GenBank/DDBJ whole genome shotgun (WGS) entry which is preliminary data.</text>
</comment>
<dbReference type="Proteomes" id="UP001162162">
    <property type="component" value="Unassembled WGS sequence"/>
</dbReference>
<evidence type="ECO:0000259" key="1">
    <source>
        <dbReference type="Pfam" id="PF23362"/>
    </source>
</evidence>
<keyword evidence="3" id="KW-1185">Reference proteome</keyword>
<evidence type="ECO:0000313" key="2">
    <source>
        <dbReference type="EMBL" id="KAJ8951391.1"/>
    </source>
</evidence>
<name>A0AAV8YHU5_9CUCU</name>
<accession>A0AAV8YHU5</accession>
<sequence>MRGVTAIEPEWLATYVPNLCNLSEPLLTPEPRYNPASDLLAEYLKWLPESAHGEISLLWPPLDKKNS</sequence>
<organism evidence="2 3">
    <name type="scientific">Aromia moschata</name>
    <dbReference type="NCBI Taxonomy" id="1265417"/>
    <lineage>
        <taxon>Eukaryota</taxon>
        <taxon>Metazoa</taxon>
        <taxon>Ecdysozoa</taxon>
        <taxon>Arthropoda</taxon>
        <taxon>Hexapoda</taxon>
        <taxon>Insecta</taxon>
        <taxon>Pterygota</taxon>
        <taxon>Neoptera</taxon>
        <taxon>Endopterygota</taxon>
        <taxon>Coleoptera</taxon>
        <taxon>Polyphaga</taxon>
        <taxon>Cucujiformia</taxon>
        <taxon>Chrysomeloidea</taxon>
        <taxon>Cerambycidae</taxon>
        <taxon>Cerambycinae</taxon>
        <taxon>Callichromatini</taxon>
        <taxon>Aromia</taxon>
    </lineage>
</organism>
<proteinExistence type="predicted"/>
<reference evidence="2" key="1">
    <citation type="journal article" date="2023" name="Insect Mol. Biol.">
        <title>Genome sequencing provides insights into the evolution of gene families encoding plant cell wall-degrading enzymes in longhorned beetles.</title>
        <authorList>
            <person name="Shin N.R."/>
            <person name="Okamura Y."/>
            <person name="Kirsch R."/>
            <person name="Pauchet Y."/>
        </authorList>
    </citation>
    <scope>NUCLEOTIDE SEQUENCE</scope>
    <source>
        <strain evidence="2">AMC_N1</strain>
    </source>
</reference>
<protein>
    <recommendedName>
        <fullName evidence="1">ATP-dependent RNA helicase DHX37-like C-terminal domain-containing protein</fullName>
    </recommendedName>
</protein>
<dbReference type="EMBL" id="JAPWTK010000085">
    <property type="protein sequence ID" value="KAJ8951391.1"/>
    <property type="molecule type" value="Genomic_DNA"/>
</dbReference>
<evidence type="ECO:0000313" key="3">
    <source>
        <dbReference type="Proteomes" id="UP001162162"/>
    </source>
</evidence>